<reference evidence="2 3" key="1">
    <citation type="journal article" date="2018" name="BMC Genomics">
        <title>Genomic comparison of Trypanosoma conorhini and Trypanosoma rangeli to Trypanosoma cruzi strains of high and low virulence.</title>
        <authorList>
            <person name="Bradwell K.R."/>
            <person name="Koparde V.N."/>
            <person name="Matveyev A.V."/>
            <person name="Serrano M.G."/>
            <person name="Alves J.M."/>
            <person name="Parikh H."/>
            <person name="Huang B."/>
            <person name="Lee V."/>
            <person name="Espinosa-Alvarez O."/>
            <person name="Ortiz P.A."/>
            <person name="Costa-Martins A.G."/>
            <person name="Teixeira M.M."/>
            <person name="Buck G.A."/>
        </authorList>
    </citation>
    <scope>NUCLEOTIDE SEQUENCE [LARGE SCALE GENOMIC DNA]</scope>
    <source>
        <strain evidence="2 3">025E</strain>
    </source>
</reference>
<dbReference type="RefSeq" id="XP_029228385.1">
    <property type="nucleotide sequence ID" value="XM_029371510.1"/>
</dbReference>
<accession>A0A422PK91</accession>
<evidence type="ECO:0000256" key="1">
    <source>
        <dbReference type="SAM" id="MobiDB-lite"/>
    </source>
</evidence>
<feature type="non-terminal residue" evidence="2">
    <location>
        <position position="1"/>
    </location>
</feature>
<organism evidence="2 3">
    <name type="scientific">Trypanosoma conorhini</name>
    <dbReference type="NCBI Taxonomy" id="83891"/>
    <lineage>
        <taxon>Eukaryota</taxon>
        <taxon>Discoba</taxon>
        <taxon>Euglenozoa</taxon>
        <taxon>Kinetoplastea</taxon>
        <taxon>Metakinetoplastina</taxon>
        <taxon>Trypanosomatida</taxon>
        <taxon>Trypanosomatidae</taxon>
        <taxon>Trypanosoma</taxon>
    </lineage>
</organism>
<dbReference type="GeneID" id="40318211"/>
<dbReference type="EMBL" id="MKKU01000240">
    <property type="protein sequence ID" value="RNF18142.1"/>
    <property type="molecule type" value="Genomic_DNA"/>
</dbReference>
<gene>
    <name evidence="2" type="ORF">Tco025E_04600</name>
</gene>
<sequence>AVVADRDYGEQGNQGDWGGQRGGGGRRDYGEQGNQGDWGGQRGGGGRRDYGEQGNQGDYGGRGDDAGGFSRGGYSRGGNLFPEGRAQDGRGAEEMPMEGPFDVQAAKKLFELKRQYKNAKSGKDRRDIQREARRAIRRARVDPSTQDEKAVTLLLNCAASFRSYPHSEGIKQAVQWMRQNIDALSPQNLALFANALGALSVVDHDIILLQEVSPAVQSVFTQMSPVELVMILQAFQRGRVFSNASLQESMLQQLSPCVPQMPVPQLSTLAGVLVSAPLRKSDEAAWRELTNAVLSKAVSGVDKMHSREAITLLKAAPRLCVPEEQSLQLVQRAIDTVGFHTDEQIGELLEAVAGFRTLETPPGENLSRKLDELVNVLWTRLEKVAPYVDAASATWIMRQASRFGAAVPLPIMEAMLGAVAKDIRYHRHTFRRCAALAEALAEQKAPAKALLLQLGDYCIGKRPPREDREEADPLDEEAAATTTTREVRMDIYARFLGELTRARISLEKAHSANLENGEPGESVRAVLSQRLEESVSAASPREVLKCVRAICTSEDSQLRNRANDAKLMALVERRLSSERENFAKDVPKEILEGFLSALRDKPRAQKVVLACSV</sequence>
<keyword evidence="3" id="KW-1185">Reference proteome</keyword>
<name>A0A422PK91_9TRYP</name>
<evidence type="ECO:0000313" key="2">
    <source>
        <dbReference type="EMBL" id="RNF18142.1"/>
    </source>
</evidence>
<comment type="caution">
    <text evidence="2">The sequence shown here is derived from an EMBL/GenBank/DDBJ whole genome shotgun (WGS) entry which is preliminary data.</text>
</comment>
<evidence type="ECO:0000313" key="3">
    <source>
        <dbReference type="Proteomes" id="UP000284403"/>
    </source>
</evidence>
<feature type="region of interest" description="Disordered" evidence="1">
    <location>
        <begin position="1"/>
        <end position="92"/>
    </location>
</feature>
<protein>
    <submittedName>
        <fullName evidence="2">Mitochondrial oligo-U binding protein TBRGG1</fullName>
    </submittedName>
</protein>
<dbReference type="Proteomes" id="UP000284403">
    <property type="component" value="Unassembled WGS sequence"/>
</dbReference>
<proteinExistence type="predicted"/>
<dbReference type="AlphaFoldDB" id="A0A422PK91"/>
<dbReference type="OrthoDB" id="273156at2759"/>